<accession>A0AA35X752</accession>
<protein>
    <submittedName>
        <fullName evidence="1">Uncharacterized protein</fullName>
    </submittedName>
</protein>
<evidence type="ECO:0000313" key="1">
    <source>
        <dbReference type="EMBL" id="CAI8040645.1"/>
    </source>
</evidence>
<feature type="non-terminal residue" evidence="1">
    <location>
        <position position="1"/>
    </location>
</feature>
<proteinExistence type="predicted"/>
<keyword evidence="2" id="KW-1185">Reference proteome</keyword>
<reference evidence="1" key="1">
    <citation type="submission" date="2023-03" db="EMBL/GenBank/DDBJ databases">
        <authorList>
            <person name="Steffen K."/>
            <person name="Cardenas P."/>
        </authorList>
    </citation>
    <scope>NUCLEOTIDE SEQUENCE</scope>
</reference>
<organism evidence="1 2">
    <name type="scientific">Geodia barretti</name>
    <name type="common">Barrett's horny sponge</name>
    <dbReference type="NCBI Taxonomy" id="519541"/>
    <lineage>
        <taxon>Eukaryota</taxon>
        <taxon>Metazoa</taxon>
        <taxon>Porifera</taxon>
        <taxon>Demospongiae</taxon>
        <taxon>Heteroscleromorpha</taxon>
        <taxon>Tetractinellida</taxon>
        <taxon>Astrophorina</taxon>
        <taxon>Geodiidae</taxon>
        <taxon>Geodia</taxon>
    </lineage>
</organism>
<dbReference type="Proteomes" id="UP001174909">
    <property type="component" value="Unassembled WGS sequence"/>
</dbReference>
<name>A0AA35X752_GEOBA</name>
<evidence type="ECO:0000313" key="2">
    <source>
        <dbReference type="Proteomes" id="UP001174909"/>
    </source>
</evidence>
<dbReference type="EMBL" id="CASHTH010003124">
    <property type="protein sequence ID" value="CAI8040645.1"/>
    <property type="molecule type" value="Genomic_DNA"/>
</dbReference>
<comment type="caution">
    <text evidence="1">The sequence shown here is derived from an EMBL/GenBank/DDBJ whole genome shotgun (WGS) entry which is preliminary data.</text>
</comment>
<gene>
    <name evidence="1" type="ORF">GBAR_LOCUS22630</name>
</gene>
<dbReference type="AlphaFoldDB" id="A0AA35X752"/>
<sequence>MLQLGSGILSSSPLKLELRKGTQSFCSGEDCQPVAQSFLMSDIRNWDYSPATCSPEESFQDSVSLHTRSSCETHSLYVMVYN</sequence>